<dbReference type="Proteomes" id="UP000085678">
    <property type="component" value="Unplaced"/>
</dbReference>
<evidence type="ECO:0000313" key="2">
    <source>
        <dbReference type="RefSeq" id="XP_013391797.1"/>
    </source>
</evidence>
<dbReference type="PANTHER" id="PTHR34487:SF1">
    <property type="entry name" value="ACYL-ACP THIOESTERASE"/>
    <property type="match status" value="1"/>
</dbReference>
<evidence type="ECO:0000313" key="1">
    <source>
        <dbReference type="Proteomes" id="UP000085678"/>
    </source>
</evidence>
<accession>A0A1S3I0L0</accession>
<dbReference type="OMA" id="EVTISCW"/>
<dbReference type="GeneID" id="106159895"/>
<dbReference type="SUPFAM" id="SSF54637">
    <property type="entry name" value="Thioesterase/thiol ester dehydrase-isomerase"/>
    <property type="match status" value="2"/>
</dbReference>
<dbReference type="Gene3D" id="3.10.129.10">
    <property type="entry name" value="Hotdog Thioesterase"/>
    <property type="match status" value="1"/>
</dbReference>
<dbReference type="InParanoid" id="A0A1S3I0L0"/>
<dbReference type="AlphaFoldDB" id="A0A1S3I0L0"/>
<dbReference type="InterPro" id="IPR029069">
    <property type="entry name" value="HotDog_dom_sf"/>
</dbReference>
<dbReference type="OrthoDB" id="5975054at2759"/>
<proteinExistence type="predicted"/>
<keyword evidence="1" id="KW-1185">Reference proteome</keyword>
<gene>
    <name evidence="2" type="primary">LOC106159895</name>
</gene>
<dbReference type="RefSeq" id="XP_013391797.1">
    <property type="nucleotide sequence ID" value="XM_013536343.1"/>
</dbReference>
<dbReference type="KEGG" id="lak:106159895"/>
<protein>
    <submittedName>
        <fullName evidence="2">Uncharacterized protein LOC106159895</fullName>
    </submittedName>
</protein>
<sequence length="333" mass="37629">MLTQVRRLQVLRRNVQVTPSHTNGGASERNKATVPQENPIRIVPGDPKHRLASVEVNGLGLDDYDRTGNLSVWKIAKWFEGTRKFSFDDIHVLPELNKTSLAYIIATKYVLTPDVYIPYRQALQCRLRFDTWMYKIGGSTYVISTQCFRKCPTVSGSCDKDVATGQNIDTDDTTDCLVGECIATMVAVDKVTHKAVSLPNWFRENFGSHVVPSPLPLSPVSPLTPSSSVQIFTSNFHVPPSDMDHNWHTHHTKYIRYCIDEGTKAAHQGAYRQFQDDLCHSQVCYMEMLYTGQSQAGDVLQCSSWEVENADKTLCFQVNKDSVPLFHCSMKFR</sequence>
<reference evidence="2" key="1">
    <citation type="submission" date="2025-08" db="UniProtKB">
        <authorList>
            <consortium name="RefSeq"/>
        </authorList>
    </citation>
    <scope>IDENTIFICATION</scope>
    <source>
        <tissue evidence="2">Gonads</tissue>
    </source>
</reference>
<organism evidence="1 2">
    <name type="scientific">Lingula anatina</name>
    <name type="common">Brachiopod</name>
    <name type="synonym">Lingula unguis</name>
    <dbReference type="NCBI Taxonomy" id="7574"/>
    <lineage>
        <taxon>Eukaryota</taxon>
        <taxon>Metazoa</taxon>
        <taxon>Spiralia</taxon>
        <taxon>Lophotrochozoa</taxon>
        <taxon>Brachiopoda</taxon>
        <taxon>Linguliformea</taxon>
        <taxon>Lingulata</taxon>
        <taxon>Lingulida</taxon>
        <taxon>Linguloidea</taxon>
        <taxon>Lingulidae</taxon>
        <taxon>Lingula</taxon>
    </lineage>
</organism>
<dbReference type="PANTHER" id="PTHR34487">
    <property type="entry name" value="ACYL-ACP THIOESTERASE"/>
    <property type="match status" value="1"/>
</dbReference>
<name>A0A1S3I0L0_LINAN</name>